<sequence length="596" mass="66794">MKYVKYQFDIVDIAGHLIDVSLQFQPDATEHIISLPAWIPGSYMIRDFARNITAIRAFDSQGPIAITQLDKQRWQLSCSNLAVTVQYRVYAFDMSVRAAYVDDELAVLNPACLCLAVEGLQQLRHRLKINKPQLAGCRKWRLATALTRATGTRELGFGQYLADNYDILIDSPILLGRFELTSFTLNGVPHYLVVTGDNLTDLTRFSSDLQLICQQQIAVFGCLPDDLKHYWFLLWVSEDGYGGLEHMCSTLLLCSRYDLPAPGRSEVDENYQNLLALCSHEYFHTWWVKRLKPACFHRYQLSAEQYTSQLSLYEGFTSYFDDLALIKAGVIEPKSYLKALEKTISRVTRNPSDYSQSLTDSSFTAWTKFYKQDENAINAVVSYYAKGALLALCLEAKLRAAGGSLQQLVRLLWQDYLSTGTPDDALYKALHKLGQSELATLSQDWLSKPAPLPLQAVLPALGLNLTLRPMLHADDLGGEADTTQALFIGAQTKLVNNLLHISQIYHGGAAHQAGLMVGDQLLAINGRKISASNLSKLLQRYAEGSQVELHFYRKDRLLAYPLRLRQASQQVACLNVANAGLCQNWLENIEGTTATD</sequence>
<evidence type="ECO:0000259" key="1">
    <source>
        <dbReference type="PROSITE" id="PS50106"/>
    </source>
</evidence>
<evidence type="ECO:0000313" key="2">
    <source>
        <dbReference type="EMBL" id="VHO06260.1"/>
    </source>
</evidence>
<keyword evidence="2" id="KW-0645">Protease</keyword>
<dbReference type="Gene3D" id="2.30.42.10">
    <property type="match status" value="1"/>
</dbReference>
<dbReference type="PROSITE" id="PS50106">
    <property type="entry name" value="PDZ"/>
    <property type="match status" value="1"/>
</dbReference>
<dbReference type="InterPro" id="IPR001478">
    <property type="entry name" value="PDZ"/>
</dbReference>
<dbReference type="PIRSF" id="PIRSF016493">
    <property type="entry name" value="Glycyl_aminpptds"/>
    <property type="match status" value="1"/>
</dbReference>
<dbReference type="GO" id="GO:0006508">
    <property type="term" value="P:proteolysis"/>
    <property type="evidence" value="ECO:0007669"/>
    <property type="project" value="UniProtKB-KW"/>
</dbReference>
<dbReference type="EMBL" id="CAAJGR010000025">
    <property type="protein sequence ID" value="VHO06260.1"/>
    <property type="molecule type" value="Genomic_DNA"/>
</dbReference>
<dbReference type="SMART" id="SM00228">
    <property type="entry name" value="PDZ"/>
    <property type="match status" value="1"/>
</dbReference>
<dbReference type="InterPro" id="IPR040756">
    <property type="entry name" value="Peptidase_M61_N"/>
</dbReference>
<dbReference type="Pfam" id="PF05299">
    <property type="entry name" value="Peptidase_M61"/>
    <property type="match status" value="1"/>
</dbReference>
<keyword evidence="2" id="KW-0378">Hydrolase</keyword>
<feature type="domain" description="PDZ" evidence="1">
    <location>
        <begin position="501"/>
        <end position="540"/>
    </location>
</feature>
<dbReference type="InterPro" id="IPR007963">
    <property type="entry name" value="Peptidase_M61_catalytic"/>
</dbReference>
<dbReference type="Gene3D" id="1.10.390.10">
    <property type="entry name" value="Neutral Protease Domain 2"/>
    <property type="match status" value="1"/>
</dbReference>
<dbReference type="AlphaFoldDB" id="A0A486XUV1"/>
<accession>A0A486XUV1</accession>
<dbReference type="InterPro" id="IPR036034">
    <property type="entry name" value="PDZ_sf"/>
</dbReference>
<dbReference type="InterPro" id="IPR041489">
    <property type="entry name" value="PDZ_6"/>
</dbReference>
<dbReference type="SUPFAM" id="SSF50156">
    <property type="entry name" value="PDZ domain-like"/>
    <property type="match status" value="1"/>
</dbReference>
<organism evidence="2">
    <name type="scientific">Rheinheimera sp. BAL341</name>
    <dbReference type="NCBI Taxonomy" id="1708203"/>
    <lineage>
        <taxon>Bacteria</taxon>
        <taxon>Pseudomonadati</taxon>
        <taxon>Pseudomonadota</taxon>
        <taxon>Gammaproteobacteria</taxon>
        <taxon>Chromatiales</taxon>
        <taxon>Chromatiaceae</taxon>
        <taxon>Rheinheimera</taxon>
    </lineage>
</organism>
<gene>
    <name evidence="2" type="ORF">BAL341_3293</name>
</gene>
<dbReference type="Gene3D" id="2.60.40.3650">
    <property type="match status" value="1"/>
</dbReference>
<dbReference type="Pfam" id="PF17820">
    <property type="entry name" value="PDZ_6"/>
    <property type="match status" value="1"/>
</dbReference>
<dbReference type="InterPro" id="IPR027268">
    <property type="entry name" value="Peptidase_M4/M1_CTD_sf"/>
</dbReference>
<protein>
    <submittedName>
        <fullName evidence="2">Protease, putative</fullName>
    </submittedName>
</protein>
<reference evidence="2" key="1">
    <citation type="submission" date="2019-04" db="EMBL/GenBank/DDBJ databases">
        <authorList>
            <person name="Brambilla D."/>
        </authorList>
    </citation>
    <scope>NUCLEOTIDE SEQUENCE</scope>
    <source>
        <strain evidence="2">BAL1</strain>
    </source>
</reference>
<proteinExistence type="predicted"/>
<dbReference type="GO" id="GO:0008233">
    <property type="term" value="F:peptidase activity"/>
    <property type="evidence" value="ECO:0007669"/>
    <property type="project" value="UniProtKB-KW"/>
</dbReference>
<name>A0A486XUV1_9GAMM</name>
<dbReference type="Pfam" id="PF17899">
    <property type="entry name" value="Peptidase_M61_N"/>
    <property type="match status" value="1"/>
</dbReference>
<dbReference type="SUPFAM" id="SSF55486">
    <property type="entry name" value="Metalloproteases ('zincins'), catalytic domain"/>
    <property type="match status" value="1"/>
</dbReference>
<dbReference type="InterPro" id="IPR024191">
    <property type="entry name" value="Peptidase_M61"/>
</dbReference>